<dbReference type="PANTHER" id="PTHR42737:SF2">
    <property type="entry name" value="GLUTATHIONE REDUCTASE"/>
    <property type="match status" value="1"/>
</dbReference>
<dbReference type="GO" id="GO:0004362">
    <property type="term" value="F:glutathione-disulfide reductase (NADPH) activity"/>
    <property type="evidence" value="ECO:0007669"/>
    <property type="project" value="TreeGrafter"/>
</dbReference>
<comment type="caution">
    <text evidence="13">The sequence shown here is derived from an EMBL/GenBank/DDBJ whole genome shotgun (WGS) entry which is preliminary data.</text>
</comment>
<keyword evidence="4 10" id="KW-0560">Oxidoreductase</keyword>
<evidence type="ECO:0000256" key="10">
    <source>
        <dbReference type="RuleBase" id="RU003691"/>
    </source>
</evidence>
<dbReference type="GO" id="GO:0050660">
    <property type="term" value="F:flavin adenine dinucleotide binding"/>
    <property type="evidence" value="ECO:0007669"/>
    <property type="project" value="InterPro"/>
</dbReference>
<dbReference type="PRINTS" id="PR00368">
    <property type="entry name" value="FADPNR"/>
</dbReference>
<keyword evidence="2 10" id="KW-0285">Flavoprotein</keyword>
<evidence type="ECO:0000259" key="11">
    <source>
        <dbReference type="Pfam" id="PF02852"/>
    </source>
</evidence>
<keyword evidence="5" id="KW-1015">Disulfide bond</keyword>
<feature type="binding site" evidence="8">
    <location>
        <position position="312"/>
    </location>
    <ligand>
        <name>FAD</name>
        <dbReference type="ChEBI" id="CHEBI:57692"/>
    </ligand>
</feature>
<dbReference type="Gene3D" id="3.50.50.60">
    <property type="entry name" value="FAD/NAD(P)-binding domain"/>
    <property type="match status" value="2"/>
</dbReference>
<dbReference type="InterPro" id="IPR001100">
    <property type="entry name" value="Pyr_nuc-diS_OxRdtase"/>
</dbReference>
<feature type="binding site" evidence="8">
    <location>
        <begin position="183"/>
        <end position="190"/>
    </location>
    <ligand>
        <name>NAD(+)</name>
        <dbReference type="ChEBI" id="CHEBI:57540"/>
    </ligand>
</feature>
<sequence>MKYDFDLIVIGAGSGGVRCARIAASHGARVAVVEKQYWGGTCVNIGCVPKKLMVYASNFNNQVKDSHGYGWDTVPGHHHWPEFIEAKNKEIKRLNNIYISMLERAGVNLFTGHASFKDDHTLKISSSVLSDEKAEDKFITGKHIVIATGSSPTKLDIEGNEYAITSDEAFYLSKRPENIAIIGSGYIALEFAGIFAGLGSYVDLVYRQPVPLRGFDQDIRQAVYDAIEQRKDIIQHVKAHPKKIIKQGEQYHLYLDNGEVVQTDCVFFATGRHPNLSGLNLEKIGIEKGKKGEIIVNEDFETRIPHIYAIGDVIDFVNLTPVAIAQGHALADRLFGNKIRKSNYDYIPKAVFFNPPIGSIGLTEEEAALRGAVDIYISNFTSMRYSLTERKVKTFIKMIVDQSSQKVVGLHIVGDDAPEMLQGFSVAVAAGLTKAVFDETIGIHPTSAEEIVTLRQVARVTDKQN</sequence>
<dbReference type="GO" id="GO:0005829">
    <property type="term" value="C:cytosol"/>
    <property type="evidence" value="ECO:0007669"/>
    <property type="project" value="TreeGrafter"/>
</dbReference>
<protein>
    <submittedName>
        <fullName evidence="13">Glutathione-disulfide reductase</fullName>
    </submittedName>
</protein>
<dbReference type="GO" id="GO:0034599">
    <property type="term" value="P:cellular response to oxidative stress"/>
    <property type="evidence" value="ECO:0007669"/>
    <property type="project" value="TreeGrafter"/>
</dbReference>
<organism evidence="13 14">
    <name type="scientific">Commensalibacter melissae</name>
    <dbReference type="NCBI Taxonomy" id="2070537"/>
    <lineage>
        <taxon>Bacteria</taxon>
        <taxon>Pseudomonadati</taxon>
        <taxon>Pseudomonadota</taxon>
        <taxon>Alphaproteobacteria</taxon>
        <taxon>Acetobacterales</taxon>
        <taxon>Acetobacteraceae</taxon>
    </lineage>
</organism>
<dbReference type="InterPro" id="IPR023753">
    <property type="entry name" value="FAD/NAD-binding_dom"/>
</dbReference>
<dbReference type="Proteomes" id="UP000247565">
    <property type="component" value="Unassembled WGS sequence"/>
</dbReference>
<feature type="domain" description="Pyridine nucleotide-disulphide oxidoreductase dimerisation" evidence="11">
    <location>
        <begin position="347"/>
        <end position="454"/>
    </location>
</feature>
<feature type="binding site" evidence="8">
    <location>
        <position position="271"/>
    </location>
    <ligand>
        <name>NAD(+)</name>
        <dbReference type="ChEBI" id="CHEBI:57540"/>
    </ligand>
</feature>
<evidence type="ECO:0000256" key="4">
    <source>
        <dbReference type="ARBA" id="ARBA00023002"/>
    </source>
</evidence>
<feature type="domain" description="FAD/NAD(P)-binding" evidence="12">
    <location>
        <begin position="5"/>
        <end position="327"/>
    </location>
</feature>
<dbReference type="GO" id="GO:0006749">
    <property type="term" value="P:glutathione metabolic process"/>
    <property type="evidence" value="ECO:0007669"/>
    <property type="project" value="TreeGrafter"/>
</dbReference>
<dbReference type="Pfam" id="PF02852">
    <property type="entry name" value="Pyr_redox_dim"/>
    <property type="match status" value="1"/>
</dbReference>
<dbReference type="AlphaFoldDB" id="A0A318MYS1"/>
<feature type="binding site" evidence="8">
    <location>
        <position position="51"/>
    </location>
    <ligand>
        <name>FAD</name>
        <dbReference type="ChEBI" id="CHEBI:57692"/>
    </ligand>
</feature>
<dbReference type="InterPro" id="IPR004099">
    <property type="entry name" value="Pyr_nucl-diS_OxRdtase_dimer"/>
</dbReference>
<feature type="disulfide bond" description="Redox-active" evidence="9">
    <location>
        <begin position="42"/>
        <end position="47"/>
    </location>
</feature>
<accession>A0A318MYS1</accession>
<evidence type="ECO:0000313" key="13">
    <source>
        <dbReference type="EMBL" id="PXZ01731.1"/>
    </source>
</evidence>
<dbReference type="SUPFAM" id="SSF55424">
    <property type="entry name" value="FAD/NAD-linked reductases, dimerisation (C-terminal) domain"/>
    <property type="match status" value="1"/>
</dbReference>
<keyword evidence="3 8" id="KW-0274">FAD</keyword>
<evidence type="ECO:0000256" key="1">
    <source>
        <dbReference type="ARBA" id="ARBA00007532"/>
    </source>
</evidence>
<dbReference type="EMBL" id="QGLT01000001">
    <property type="protein sequence ID" value="PXZ01731.1"/>
    <property type="molecule type" value="Genomic_DNA"/>
</dbReference>
<dbReference type="InterPro" id="IPR046952">
    <property type="entry name" value="GSHR/TRXR-like"/>
</dbReference>
<evidence type="ECO:0000259" key="12">
    <source>
        <dbReference type="Pfam" id="PF07992"/>
    </source>
</evidence>
<dbReference type="NCBIfam" id="NF004776">
    <property type="entry name" value="PRK06116.1"/>
    <property type="match status" value="1"/>
</dbReference>
<dbReference type="InterPro" id="IPR012999">
    <property type="entry name" value="Pyr_OxRdtase_I_AS"/>
</dbReference>
<proteinExistence type="inferred from homology"/>
<dbReference type="InterPro" id="IPR016156">
    <property type="entry name" value="FAD/NAD-linked_Rdtase_dimer_sf"/>
</dbReference>
<gene>
    <name evidence="13" type="ORF">DK869_01610</name>
</gene>
<evidence type="ECO:0000256" key="3">
    <source>
        <dbReference type="ARBA" id="ARBA00022827"/>
    </source>
</evidence>
<dbReference type="InterPro" id="IPR036188">
    <property type="entry name" value="FAD/NAD-bd_sf"/>
</dbReference>
<dbReference type="PANTHER" id="PTHR42737">
    <property type="entry name" value="GLUTATHIONE REDUCTASE"/>
    <property type="match status" value="1"/>
</dbReference>
<dbReference type="OrthoDB" id="9764616at2"/>
<evidence type="ECO:0000256" key="7">
    <source>
        <dbReference type="PIRSR" id="PIRSR000350-2"/>
    </source>
</evidence>
<keyword evidence="14" id="KW-1185">Reference proteome</keyword>
<dbReference type="PRINTS" id="PR00411">
    <property type="entry name" value="PNDRDTASEI"/>
</dbReference>
<dbReference type="PROSITE" id="PS00076">
    <property type="entry name" value="PYRIDINE_REDOX_1"/>
    <property type="match status" value="1"/>
</dbReference>
<reference evidence="13 14" key="1">
    <citation type="submission" date="2018-05" db="EMBL/GenBank/DDBJ databases">
        <title>Reference genomes for bee gut microbiota database.</title>
        <authorList>
            <person name="Ellegaard K.M."/>
        </authorList>
    </citation>
    <scope>NUCLEOTIDE SEQUENCE [LARGE SCALE GENOMIC DNA]</scope>
    <source>
        <strain evidence="13 14">ESL0284</strain>
    </source>
</reference>
<feature type="active site" description="Proton acceptor" evidence="7">
    <location>
        <position position="444"/>
    </location>
</feature>
<evidence type="ECO:0000256" key="2">
    <source>
        <dbReference type="ARBA" id="ARBA00022630"/>
    </source>
</evidence>
<keyword evidence="8" id="KW-0547">Nucleotide-binding</keyword>
<evidence type="ECO:0000256" key="8">
    <source>
        <dbReference type="PIRSR" id="PIRSR000350-3"/>
    </source>
</evidence>
<keyword evidence="8" id="KW-0520">NAD</keyword>
<evidence type="ECO:0000256" key="9">
    <source>
        <dbReference type="PIRSR" id="PIRSR000350-4"/>
    </source>
</evidence>
<name>A0A318MYS1_9PROT</name>
<evidence type="ECO:0000256" key="6">
    <source>
        <dbReference type="ARBA" id="ARBA00023284"/>
    </source>
</evidence>
<keyword evidence="6 10" id="KW-0676">Redox-active center</keyword>
<evidence type="ECO:0000313" key="14">
    <source>
        <dbReference type="Proteomes" id="UP000247565"/>
    </source>
</evidence>
<feature type="binding site" evidence="8">
    <location>
        <begin position="148"/>
        <end position="150"/>
    </location>
    <ligand>
        <name>FAD</name>
        <dbReference type="ChEBI" id="CHEBI:57692"/>
    </ligand>
</feature>
<dbReference type="RefSeq" id="WP_110438250.1">
    <property type="nucleotide sequence ID" value="NZ_CP046393.1"/>
</dbReference>
<dbReference type="GO" id="GO:0045454">
    <property type="term" value="P:cell redox homeostasis"/>
    <property type="evidence" value="ECO:0007669"/>
    <property type="project" value="InterPro"/>
</dbReference>
<comment type="similarity">
    <text evidence="1 10">Belongs to the class-I pyridine nucleotide-disulfide oxidoreductase family.</text>
</comment>
<evidence type="ECO:0000256" key="5">
    <source>
        <dbReference type="ARBA" id="ARBA00023157"/>
    </source>
</evidence>
<dbReference type="PIRSF" id="PIRSF000350">
    <property type="entry name" value="Mercury_reductase_MerA"/>
    <property type="match status" value="1"/>
</dbReference>
<comment type="cofactor">
    <cofactor evidence="8">
        <name>FAD</name>
        <dbReference type="ChEBI" id="CHEBI:57692"/>
    </cofactor>
    <text evidence="8">Binds 1 FAD per subunit.</text>
</comment>
<dbReference type="SUPFAM" id="SSF51905">
    <property type="entry name" value="FAD/NAD(P)-binding domain"/>
    <property type="match status" value="1"/>
</dbReference>
<dbReference type="Gene3D" id="3.30.390.30">
    <property type="match status" value="1"/>
</dbReference>
<dbReference type="Pfam" id="PF07992">
    <property type="entry name" value="Pyr_redox_2"/>
    <property type="match status" value="1"/>
</dbReference>